<reference evidence="1 2" key="1">
    <citation type="submission" date="2021-10" db="EMBL/GenBank/DDBJ databases">
        <authorList>
            <person name="Criscuolo A."/>
        </authorList>
    </citation>
    <scope>NUCLEOTIDE SEQUENCE [LARGE SCALE GENOMIC DNA]</scope>
    <source>
        <strain evidence="2">CIP 111899</strain>
    </source>
</reference>
<gene>
    <name evidence="1" type="ORF">BACCIP111899_01414</name>
</gene>
<proteinExistence type="predicted"/>
<name>A0ABM8Y9A3_9BACI</name>
<accession>A0ABM8Y9A3</accession>
<keyword evidence="2" id="KW-1185">Reference proteome</keyword>
<organism evidence="1 2">
    <name type="scientific">Bacillus rhizoplanae</name>
    <dbReference type="NCBI Taxonomy" id="2880966"/>
    <lineage>
        <taxon>Bacteria</taxon>
        <taxon>Bacillati</taxon>
        <taxon>Bacillota</taxon>
        <taxon>Bacilli</taxon>
        <taxon>Bacillales</taxon>
        <taxon>Bacillaceae</taxon>
        <taxon>Bacillus</taxon>
    </lineage>
</organism>
<dbReference type="EMBL" id="CAKJTI010000005">
    <property type="protein sequence ID" value="CAG9612241.1"/>
    <property type="molecule type" value="Genomic_DNA"/>
</dbReference>
<evidence type="ECO:0000313" key="2">
    <source>
        <dbReference type="Proteomes" id="UP000789423"/>
    </source>
</evidence>
<dbReference type="RefSeq" id="WP_230574440.1">
    <property type="nucleotide sequence ID" value="NZ_CAKJTI010000005.1"/>
</dbReference>
<comment type="caution">
    <text evidence="1">The sequence shown here is derived from an EMBL/GenBank/DDBJ whole genome shotgun (WGS) entry which is preliminary data.</text>
</comment>
<dbReference type="Proteomes" id="UP000789423">
    <property type="component" value="Unassembled WGS sequence"/>
</dbReference>
<evidence type="ECO:0008006" key="3">
    <source>
        <dbReference type="Google" id="ProtNLM"/>
    </source>
</evidence>
<protein>
    <recommendedName>
        <fullName evidence="3">DUF2642 domain-containing protein</fullName>
    </recommendedName>
</protein>
<sequence length="64" mass="6873">MSFIEALRSRVGQLAQVVTAGEIVTGIILSVTDGVIVIRTAPSYGPPEDVIVRIPVVSYVRLYS</sequence>
<evidence type="ECO:0000313" key="1">
    <source>
        <dbReference type="EMBL" id="CAG9612241.1"/>
    </source>
</evidence>